<keyword evidence="4" id="KW-0479">Metal-binding</keyword>
<keyword evidence="7" id="KW-0411">Iron-sulfur</keyword>
<dbReference type="CDD" id="cd06185">
    <property type="entry name" value="PDR_like"/>
    <property type="match status" value="1"/>
</dbReference>
<dbReference type="PRINTS" id="PR00409">
    <property type="entry name" value="PHDIOXRDTASE"/>
</dbReference>
<dbReference type="PANTHER" id="PTHR47354">
    <property type="entry name" value="NADH OXIDOREDUCTASE HCR"/>
    <property type="match status" value="1"/>
</dbReference>
<dbReference type="GO" id="GO:0046872">
    <property type="term" value="F:metal ion binding"/>
    <property type="evidence" value="ECO:0007669"/>
    <property type="project" value="UniProtKB-KW"/>
</dbReference>
<evidence type="ECO:0000313" key="10">
    <source>
        <dbReference type="EMBL" id="ALX03324.1"/>
    </source>
</evidence>
<dbReference type="PROSITE" id="PS51085">
    <property type="entry name" value="2FE2S_FER_2"/>
    <property type="match status" value="1"/>
</dbReference>
<dbReference type="Pfam" id="PF00111">
    <property type="entry name" value="Fer2"/>
    <property type="match status" value="1"/>
</dbReference>
<feature type="domain" description="2Fe-2S ferredoxin-type" evidence="8">
    <location>
        <begin position="230"/>
        <end position="315"/>
    </location>
</feature>
<evidence type="ECO:0000256" key="5">
    <source>
        <dbReference type="ARBA" id="ARBA00023002"/>
    </source>
</evidence>
<dbReference type="STRING" id="2041.AERYTH_00710"/>
<keyword evidence="2" id="KW-0285">Flavoprotein</keyword>
<evidence type="ECO:0000256" key="1">
    <source>
        <dbReference type="ARBA" id="ARBA00001974"/>
    </source>
</evidence>
<evidence type="ECO:0000256" key="4">
    <source>
        <dbReference type="ARBA" id="ARBA00022723"/>
    </source>
</evidence>
<dbReference type="SUPFAM" id="SSF63380">
    <property type="entry name" value="Riboflavin synthase domain-like"/>
    <property type="match status" value="1"/>
</dbReference>
<dbReference type="InterPro" id="IPR017938">
    <property type="entry name" value="Riboflavin_synthase-like_b-brl"/>
</dbReference>
<dbReference type="RefSeq" id="WP_067853289.1">
    <property type="nucleotide sequence ID" value="NZ_CP011502.1"/>
</dbReference>
<proteinExistence type="predicted"/>
<evidence type="ECO:0000256" key="6">
    <source>
        <dbReference type="ARBA" id="ARBA00023004"/>
    </source>
</evidence>
<dbReference type="InterPro" id="IPR036010">
    <property type="entry name" value="2Fe-2S_ferredoxin-like_sf"/>
</dbReference>
<dbReference type="InterPro" id="IPR050415">
    <property type="entry name" value="MRET"/>
</dbReference>
<keyword evidence="3" id="KW-0001">2Fe-2S</keyword>
<dbReference type="PROSITE" id="PS51384">
    <property type="entry name" value="FAD_FR"/>
    <property type="match status" value="1"/>
</dbReference>
<dbReference type="KEGG" id="aer:AERYTH_00710"/>
<dbReference type="Pfam" id="PF22290">
    <property type="entry name" value="DmmA-like_N"/>
    <property type="match status" value="1"/>
</dbReference>
<evidence type="ECO:0000313" key="11">
    <source>
        <dbReference type="Proteomes" id="UP000067689"/>
    </source>
</evidence>
<feature type="domain" description="FAD-binding FR-type" evidence="9">
    <location>
        <begin position="1"/>
        <end position="105"/>
    </location>
</feature>
<dbReference type="Gene3D" id="3.40.50.80">
    <property type="entry name" value="Nucleotide-binding domain of ferredoxin-NADP reductase (FNR) module"/>
    <property type="match status" value="1"/>
</dbReference>
<dbReference type="InterPro" id="IPR054582">
    <property type="entry name" value="DmmA-like_N"/>
</dbReference>
<dbReference type="EMBL" id="CP011502">
    <property type="protein sequence ID" value="ALX03324.1"/>
    <property type="molecule type" value="Genomic_DNA"/>
</dbReference>
<evidence type="ECO:0000256" key="2">
    <source>
        <dbReference type="ARBA" id="ARBA00022630"/>
    </source>
</evidence>
<name>A0A0U4CKU3_9ACTN</name>
<reference evidence="10 11" key="1">
    <citation type="journal article" date="1991" name="Int. J. Syst. Bacteriol.">
        <title>Description of the erythromycin-producing bacterium Arthrobacter sp. strain NRRL B-3381 as Aeromicrobium erythreum gen. nov., sp. nov.</title>
        <authorList>
            <person name="Miller E.S."/>
            <person name="Woese C.R."/>
            <person name="Brenner S."/>
        </authorList>
    </citation>
    <scope>NUCLEOTIDE SEQUENCE [LARGE SCALE GENOMIC DNA]</scope>
    <source>
        <strain evidence="10 11">AR18</strain>
    </source>
</reference>
<keyword evidence="6" id="KW-0408">Iron</keyword>
<dbReference type="SUPFAM" id="SSF52343">
    <property type="entry name" value="Ferredoxin reductase-like, C-terminal NADP-linked domain"/>
    <property type="match status" value="1"/>
</dbReference>
<dbReference type="Proteomes" id="UP000067689">
    <property type="component" value="Chromosome"/>
</dbReference>
<evidence type="ECO:0000256" key="7">
    <source>
        <dbReference type="ARBA" id="ARBA00023014"/>
    </source>
</evidence>
<dbReference type="InterPro" id="IPR001041">
    <property type="entry name" value="2Fe-2S_ferredoxin-type"/>
</dbReference>
<dbReference type="GO" id="GO:0016491">
    <property type="term" value="F:oxidoreductase activity"/>
    <property type="evidence" value="ECO:0007669"/>
    <property type="project" value="UniProtKB-KW"/>
</dbReference>
<accession>A0A0U4CKU3</accession>
<dbReference type="OrthoDB" id="3807506at2"/>
<keyword evidence="5" id="KW-0560">Oxidoreductase</keyword>
<dbReference type="InterPro" id="IPR017927">
    <property type="entry name" value="FAD-bd_FR_type"/>
</dbReference>
<dbReference type="CDD" id="cd00207">
    <property type="entry name" value="fer2"/>
    <property type="match status" value="1"/>
</dbReference>
<dbReference type="PANTHER" id="PTHR47354:SF1">
    <property type="entry name" value="CARNITINE MONOOXYGENASE REDUCTASE SUBUNIT"/>
    <property type="match status" value="1"/>
</dbReference>
<dbReference type="Gene3D" id="3.10.20.30">
    <property type="match status" value="1"/>
</dbReference>
<comment type="cofactor">
    <cofactor evidence="1">
        <name>FAD</name>
        <dbReference type="ChEBI" id="CHEBI:57692"/>
    </cofactor>
</comment>
<dbReference type="InterPro" id="IPR012675">
    <property type="entry name" value="Beta-grasp_dom_sf"/>
</dbReference>
<dbReference type="PATRIC" id="fig|2041.4.peg.144"/>
<dbReference type="Gene3D" id="2.40.30.10">
    <property type="entry name" value="Translation factors"/>
    <property type="match status" value="1"/>
</dbReference>
<sequence length="315" mass="33025">MSAALDLVVAAVDDTVPGVRSVRLVRPDGGALPGFTPGSHVVVTCGPPGAPGNAYSLTGDSVAPRAYTISVLRLDAGRGGSRWVHALTTGDRVEVTPPRSAFPPVLAARRHLLVAGGIGVTPILSHLRSAVRWGRDVEVLYAHRPGAAAHLDDLRDLAGDALTCLTDRTTLGDHLQRRLADQPVGTHLYTCGPAGFMDTVTLAARRLGWPDERIHVEHFGVDDLDPGEPFEAVLRASGRTVPVPSGTSLLDALEGAGLSVPNLCRQGVCGECRVPVAAGTPLHRDLVLTDAEKAAADTLLCCVSRAADDRLELDL</sequence>
<evidence type="ECO:0000256" key="3">
    <source>
        <dbReference type="ARBA" id="ARBA00022714"/>
    </source>
</evidence>
<evidence type="ECO:0000259" key="9">
    <source>
        <dbReference type="PROSITE" id="PS51384"/>
    </source>
</evidence>
<protein>
    <submittedName>
        <fullName evidence="10">Ferredoxin</fullName>
    </submittedName>
</protein>
<organism evidence="10 11">
    <name type="scientific">Aeromicrobium erythreum</name>
    <dbReference type="NCBI Taxonomy" id="2041"/>
    <lineage>
        <taxon>Bacteria</taxon>
        <taxon>Bacillati</taxon>
        <taxon>Actinomycetota</taxon>
        <taxon>Actinomycetes</taxon>
        <taxon>Propionibacteriales</taxon>
        <taxon>Nocardioidaceae</taxon>
        <taxon>Aeromicrobium</taxon>
    </lineage>
</organism>
<evidence type="ECO:0000259" key="8">
    <source>
        <dbReference type="PROSITE" id="PS51085"/>
    </source>
</evidence>
<dbReference type="InterPro" id="IPR039261">
    <property type="entry name" value="FNR_nucleotide-bd"/>
</dbReference>
<dbReference type="SUPFAM" id="SSF54292">
    <property type="entry name" value="2Fe-2S ferredoxin-like"/>
    <property type="match status" value="1"/>
</dbReference>
<dbReference type="GO" id="GO:0051537">
    <property type="term" value="F:2 iron, 2 sulfur cluster binding"/>
    <property type="evidence" value="ECO:0007669"/>
    <property type="project" value="UniProtKB-KW"/>
</dbReference>
<gene>
    <name evidence="10" type="ORF">AERYTH_00710</name>
</gene>
<dbReference type="AlphaFoldDB" id="A0A0U4CKU3"/>
<keyword evidence="11" id="KW-1185">Reference proteome</keyword>